<comment type="caution">
    <text evidence="7">The sequence shown here is derived from an EMBL/GenBank/DDBJ whole genome shotgun (WGS) entry which is preliminary data.</text>
</comment>
<dbReference type="Proteomes" id="UP000722357">
    <property type="component" value="Unassembled WGS sequence"/>
</dbReference>
<dbReference type="GeneID" id="43184416"/>
<feature type="domain" description="Putative beta-lactamase-inhibitor-like PepSY-like" evidence="2">
    <location>
        <begin position="60"/>
        <end position="140"/>
    </location>
</feature>
<dbReference type="Proteomes" id="UP000260814">
    <property type="component" value="Unassembled WGS sequence"/>
</dbReference>
<dbReference type="EMBL" id="QSQT01000014">
    <property type="protein sequence ID" value="RGK55894.1"/>
    <property type="molecule type" value="Genomic_DNA"/>
</dbReference>
<gene>
    <name evidence="4" type="ORF">BHV76_09870</name>
    <name evidence="10" type="ORF">DW035_06685</name>
    <name evidence="9" type="ORF">DW204_01630</name>
    <name evidence="8" type="ORF">DWY14_12140</name>
    <name evidence="7" type="ORF">DXB87_16635</name>
    <name evidence="6" type="ORF">DXC17_07565</name>
    <name evidence="5" type="ORF">DXD04_08845</name>
    <name evidence="3" type="ORF">K8V40_00590</name>
</gene>
<organism evidence="7 13">
    <name type="scientific">Phocaeicola plebeius</name>
    <dbReference type="NCBI Taxonomy" id="310297"/>
    <lineage>
        <taxon>Bacteria</taxon>
        <taxon>Pseudomonadati</taxon>
        <taxon>Bacteroidota</taxon>
        <taxon>Bacteroidia</taxon>
        <taxon>Bacteroidales</taxon>
        <taxon>Bacteroidaceae</taxon>
        <taxon>Phocaeicola</taxon>
    </lineage>
</organism>
<evidence type="ECO:0000313" key="17">
    <source>
        <dbReference type="Proteomes" id="UP000285750"/>
    </source>
</evidence>
<dbReference type="EMBL" id="DYWE01000005">
    <property type="protein sequence ID" value="HJF80152.1"/>
    <property type="molecule type" value="Genomic_DNA"/>
</dbReference>
<evidence type="ECO:0000313" key="7">
    <source>
        <dbReference type="EMBL" id="RGM84924.1"/>
    </source>
</evidence>
<dbReference type="Proteomes" id="UP000260780">
    <property type="component" value="Unassembled WGS sequence"/>
</dbReference>
<dbReference type="RefSeq" id="WP_007560299.1">
    <property type="nucleotide sequence ID" value="NZ_CABKPU010000009.1"/>
</dbReference>
<evidence type="ECO:0000313" key="9">
    <source>
        <dbReference type="EMBL" id="RHH50258.1"/>
    </source>
</evidence>
<dbReference type="AlphaFoldDB" id="A0A1Q6GAV7"/>
<name>A0A1Q6GAV7_9BACT</name>
<dbReference type="EMBL" id="QROI01000008">
    <property type="protein sequence ID" value="RHL16020.1"/>
    <property type="molecule type" value="Genomic_DNA"/>
</dbReference>
<dbReference type="EMBL" id="QSTW01000036">
    <property type="protein sequence ID" value="RGM84924.1"/>
    <property type="molecule type" value="Genomic_DNA"/>
</dbReference>
<dbReference type="EMBL" id="QSTF01000015">
    <property type="protein sequence ID" value="RGM40537.1"/>
    <property type="molecule type" value="Genomic_DNA"/>
</dbReference>
<evidence type="ECO:0000313" key="11">
    <source>
        <dbReference type="Proteomes" id="UP000186685"/>
    </source>
</evidence>
<evidence type="ECO:0000256" key="1">
    <source>
        <dbReference type="SAM" id="SignalP"/>
    </source>
</evidence>
<dbReference type="Pfam" id="PF11396">
    <property type="entry name" value="PepSY_like"/>
    <property type="match status" value="1"/>
</dbReference>
<dbReference type="EMBL" id="QRUY01000029">
    <property type="protein sequence ID" value="RGS05198.1"/>
    <property type="molecule type" value="Genomic_DNA"/>
</dbReference>
<accession>A0A1Q6GAV7</accession>
<dbReference type="SUPFAM" id="SSF160574">
    <property type="entry name" value="BT0923-like"/>
    <property type="match status" value="1"/>
</dbReference>
<evidence type="ECO:0000313" key="12">
    <source>
        <dbReference type="Proteomes" id="UP000260780"/>
    </source>
</evidence>
<proteinExistence type="predicted"/>
<evidence type="ECO:0000313" key="10">
    <source>
        <dbReference type="EMBL" id="RHL16020.1"/>
    </source>
</evidence>
<evidence type="ECO:0000313" key="13">
    <source>
        <dbReference type="Proteomes" id="UP000260814"/>
    </source>
</evidence>
<dbReference type="Gene3D" id="3.40.1420.30">
    <property type="match status" value="1"/>
</dbReference>
<evidence type="ECO:0000313" key="14">
    <source>
        <dbReference type="Proteomes" id="UP000260862"/>
    </source>
</evidence>
<evidence type="ECO:0000313" key="15">
    <source>
        <dbReference type="Proteomes" id="UP000284916"/>
    </source>
</evidence>
<sequence length="144" mass="16494">MKKLVFLLVCVFTVSTVAMADNEKPIQVGQLPTKAQTFITTYFKGHKVALAKQDSDLFSKSYDVIFTNGEKIEFDKSGDWTEVKCKSGVPTQIVPSAIRTYVKNNYPDASIIQIERKRNEYEVKLSNRWEITFDSQMRVIDIDD</sequence>
<dbReference type="STRING" id="310297.BHV76_09870"/>
<reference evidence="4 11" key="1">
    <citation type="journal article" date="2016" name="Nat. Biotechnol.">
        <title>Measurement of bacterial replication rates in microbial communities.</title>
        <authorList>
            <person name="Brown C.T."/>
            <person name="Olm M.R."/>
            <person name="Thomas B.C."/>
            <person name="Banfield J.F."/>
        </authorList>
    </citation>
    <scope>NUCLEOTIDE SEQUENCE [LARGE SCALE GENOMIC DNA]</scope>
    <source>
        <strain evidence="4">45_130</strain>
    </source>
</reference>
<reference evidence="3" key="4">
    <citation type="submission" date="2021-09" db="EMBL/GenBank/DDBJ databases">
        <authorList>
            <person name="Gilroy R."/>
        </authorList>
    </citation>
    <scope>NUCLEOTIDE SEQUENCE</scope>
    <source>
        <strain evidence="3">9794</strain>
    </source>
</reference>
<reference evidence="12 13" key="2">
    <citation type="submission" date="2018-08" db="EMBL/GenBank/DDBJ databases">
        <title>A genome reference for cultivated species of the human gut microbiota.</title>
        <authorList>
            <person name="Zou Y."/>
            <person name="Xue W."/>
            <person name="Luo G."/>
        </authorList>
    </citation>
    <scope>NUCLEOTIDE SEQUENCE [LARGE SCALE GENOMIC DNA]</scope>
    <source>
        <strain evidence="8 17">AF24-16AC</strain>
        <strain evidence="10 15">AF39-11</strain>
        <strain evidence="9 16">AM17-44</strain>
        <strain evidence="7 13">OM06-2</strain>
        <strain evidence="6 12">OM08-14</strain>
        <strain evidence="5 14">TF10-3AC</strain>
    </source>
</reference>
<evidence type="ECO:0000313" key="3">
    <source>
        <dbReference type="EMBL" id="HJF80152.1"/>
    </source>
</evidence>
<evidence type="ECO:0000313" key="16">
    <source>
        <dbReference type="Proteomes" id="UP000284998"/>
    </source>
</evidence>
<keyword evidence="1" id="KW-0732">Signal</keyword>
<feature type="signal peptide" evidence="1">
    <location>
        <begin position="1"/>
        <end position="20"/>
    </location>
</feature>
<keyword evidence="14" id="KW-1185">Reference proteome</keyword>
<protein>
    <submittedName>
        <fullName evidence="3">PepSY-like domain-containing protein</fullName>
    </submittedName>
</protein>
<dbReference type="Proteomes" id="UP000285750">
    <property type="component" value="Unassembled WGS sequence"/>
</dbReference>
<dbReference type="EMBL" id="QRJS01000003">
    <property type="protein sequence ID" value="RHH50258.1"/>
    <property type="molecule type" value="Genomic_DNA"/>
</dbReference>
<evidence type="ECO:0000313" key="5">
    <source>
        <dbReference type="EMBL" id="RGK55894.1"/>
    </source>
</evidence>
<dbReference type="Proteomes" id="UP000186685">
    <property type="component" value="Unassembled WGS sequence"/>
</dbReference>
<evidence type="ECO:0000313" key="4">
    <source>
        <dbReference type="EMBL" id="OKZ08401.1"/>
    </source>
</evidence>
<dbReference type="Proteomes" id="UP000284916">
    <property type="component" value="Unassembled WGS sequence"/>
</dbReference>
<feature type="chain" id="PRO_5041864770" evidence="1">
    <location>
        <begin position="21"/>
        <end position="144"/>
    </location>
</feature>
<evidence type="ECO:0000259" key="2">
    <source>
        <dbReference type="Pfam" id="PF11396"/>
    </source>
</evidence>
<dbReference type="Proteomes" id="UP000284998">
    <property type="component" value="Unassembled WGS sequence"/>
</dbReference>
<reference evidence="3" key="3">
    <citation type="journal article" date="2021" name="PeerJ">
        <title>Extensive microbial diversity within the chicken gut microbiome revealed by metagenomics and culture.</title>
        <authorList>
            <person name="Gilroy R."/>
            <person name="Ravi A."/>
            <person name="Getino M."/>
            <person name="Pursley I."/>
            <person name="Horton D.L."/>
            <person name="Alikhan N.F."/>
            <person name="Baker D."/>
            <person name="Gharbi K."/>
            <person name="Hall N."/>
            <person name="Watson M."/>
            <person name="Adriaenssens E.M."/>
            <person name="Foster-Nyarko E."/>
            <person name="Jarju S."/>
            <person name="Secka A."/>
            <person name="Antonio M."/>
            <person name="Oren A."/>
            <person name="Chaudhuri R.R."/>
            <person name="La Ragione R."/>
            <person name="Hildebrand F."/>
            <person name="Pallen M.J."/>
        </authorList>
    </citation>
    <scope>NUCLEOTIDE SEQUENCE</scope>
    <source>
        <strain evidence="3">9794</strain>
    </source>
</reference>
<dbReference type="InterPro" id="IPR021533">
    <property type="entry name" value="PepSY-like"/>
</dbReference>
<dbReference type="EMBL" id="MNQR01000032">
    <property type="protein sequence ID" value="OKZ08401.1"/>
    <property type="molecule type" value="Genomic_DNA"/>
</dbReference>
<evidence type="ECO:0000313" key="8">
    <source>
        <dbReference type="EMBL" id="RGS05198.1"/>
    </source>
</evidence>
<dbReference type="Proteomes" id="UP000260862">
    <property type="component" value="Unassembled WGS sequence"/>
</dbReference>
<evidence type="ECO:0000313" key="6">
    <source>
        <dbReference type="EMBL" id="RGM40537.1"/>
    </source>
</evidence>